<name>A0AAF0KF30_9HYPH</name>
<dbReference type="RefSeq" id="WP_137396064.1">
    <property type="nucleotide sequence ID" value="NZ_CP124734.1"/>
</dbReference>
<evidence type="ECO:0000313" key="3">
    <source>
        <dbReference type="Proteomes" id="UP000298664"/>
    </source>
</evidence>
<dbReference type="InterPro" id="IPR052716">
    <property type="entry name" value="MOSC_domain"/>
</dbReference>
<reference evidence="2" key="1">
    <citation type="submission" date="2023-05" db="EMBL/GenBank/DDBJ databases">
        <title>Complete genome sequence of Agrobacterium larrymoorei CFBP5477.</title>
        <authorList>
            <person name="Yen H.-C."/>
            <person name="Chou L."/>
            <person name="Lin Y.-C."/>
            <person name="Lai E.-M."/>
            <person name="Kuo C.-H."/>
        </authorList>
    </citation>
    <scope>NUCLEOTIDE SEQUENCE</scope>
    <source>
        <strain evidence="2">CFBP5477</strain>
    </source>
</reference>
<organism evidence="2 3">
    <name type="scientific">Agrobacterium larrymoorei</name>
    <dbReference type="NCBI Taxonomy" id="160699"/>
    <lineage>
        <taxon>Bacteria</taxon>
        <taxon>Pseudomonadati</taxon>
        <taxon>Pseudomonadota</taxon>
        <taxon>Alphaproteobacteria</taxon>
        <taxon>Hyphomicrobiales</taxon>
        <taxon>Rhizobiaceae</taxon>
        <taxon>Rhizobium/Agrobacterium group</taxon>
        <taxon>Agrobacterium</taxon>
    </lineage>
</organism>
<dbReference type="InterPro" id="IPR005302">
    <property type="entry name" value="MoCF_Sase_C"/>
</dbReference>
<sequence length="168" mass="18719">METTSVVEKGSSATPYWRGTVFGIHICPRGILPMQSVPDANLLEECGIEGDRYARNTGYYSEEGFGHQISFFESEVLDTLRRDHNIEFGPEEHRRNITTRGVPLTHMIGTRFKIGDAVFLGTKFSTPCKHLVEVTGKEVFNPLINRSGLYARILKGGRISVGDVIEAC</sequence>
<dbReference type="GO" id="GO:0030170">
    <property type="term" value="F:pyridoxal phosphate binding"/>
    <property type="evidence" value="ECO:0007669"/>
    <property type="project" value="InterPro"/>
</dbReference>
<feature type="domain" description="MOSC" evidence="1">
    <location>
        <begin position="35"/>
        <end position="168"/>
    </location>
</feature>
<dbReference type="Pfam" id="PF03473">
    <property type="entry name" value="MOSC"/>
    <property type="match status" value="1"/>
</dbReference>
<dbReference type="Gene3D" id="2.40.33.20">
    <property type="entry name" value="PK beta-barrel domain-like"/>
    <property type="match status" value="1"/>
</dbReference>
<dbReference type="PANTHER" id="PTHR36930">
    <property type="entry name" value="METAL-SULFUR CLUSTER BIOSYNTHESIS PROTEINS YUAD-RELATED"/>
    <property type="match status" value="1"/>
</dbReference>
<dbReference type="EMBL" id="CP124734">
    <property type="protein sequence ID" value="WHA42611.1"/>
    <property type="molecule type" value="Genomic_DNA"/>
</dbReference>
<evidence type="ECO:0000259" key="1">
    <source>
        <dbReference type="PROSITE" id="PS51340"/>
    </source>
</evidence>
<dbReference type="Proteomes" id="UP000298664">
    <property type="component" value="Chromosome Linear"/>
</dbReference>
<evidence type="ECO:0000313" key="2">
    <source>
        <dbReference type="EMBL" id="WHA42611.1"/>
    </source>
</evidence>
<dbReference type="PROSITE" id="PS51340">
    <property type="entry name" value="MOSC"/>
    <property type="match status" value="1"/>
</dbReference>
<dbReference type="PANTHER" id="PTHR36930:SF1">
    <property type="entry name" value="MOSC DOMAIN-CONTAINING PROTEIN"/>
    <property type="match status" value="1"/>
</dbReference>
<proteinExistence type="predicted"/>
<dbReference type="GO" id="GO:0003824">
    <property type="term" value="F:catalytic activity"/>
    <property type="evidence" value="ECO:0007669"/>
    <property type="project" value="InterPro"/>
</dbReference>
<accession>A0AAF0KF30</accession>
<gene>
    <name evidence="2" type="ORF">CFBP5477_015115</name>
</gene>
<dbReference type="AlphaFoldDB" id="A0AAF0KF30"/>
<dbReference type="GO" id="GO:0030151">
    <property type="term" value="F:molybdenum ion binding"/>
    <property type="evidence" value="ECO:0007669"/>
    <property type="project" value="InterPro"/>
</dbReference>
<dbReference type="InterPro" id="IPR011037">
    <property type="entry name" value="Pyrv_Knase-like_insert_dom_sf"/>
</dbReference>
<dbReference type="SUPFAM" id="SSF50800">
    <property type="entry name" value="PK beta-barrel domain-like"/>
    <property type="match status" value="1"/>
</dbReference>
<protein>
    <submittedName>
        <fullName evidence="2">MOSC domain-containing protein</fullName>
    </submittedName>
</protein>